<evidence type="ECO:0000313" key="1">
    <source>
        <dbReference type="EMBL" id="KAL3641796.1"/>
    </source>
</evidence>
<organism evidence="1 2">
    <name type="scientific">Castilleja foliolosa</name>
    <dbReference type="NCBI Taxonomy" id="1961234"/>
    <lineage>
        <taxon>Eukaryota</taxon>
        <taxon>Viridiplantae</taxon>
        <taxon>Streptophyta</taxon>
        <taxon>Embryophyta</taxon>
        <taxon>Tracheophyta</taxon>
        <taxon>Spermatophyta</taxon>
        <taxon>Magnoliopsida</taxon>
        <taxon>eudicotyledons</taxon>
        <taxon>Gunneridae</taxon>
        <taxon>Pentapetalae</taxon>
        <taxon>asterids</taxon>
        <taxon>lamiids</taxon>
        <taxon>Lamiales</taxon>
        <taxon>Orobanchaceae</taxon>
        <taxon>Pedicularideae</taxon>
        <taxon>Castillejinae</taxon>
        <taxon>Castilleja</taxon>
    </lineage>
</organism>
<evidence type="ECO:0000313" key="2">
    <source>
        <dbReference type="Proteomes" id="UP001632038"/>
    </source>
</evidence>
<proteinExistence type="predicted"/>
<gene>
    <name evidence="1" type="ORF">CASFOL_012611</name>
</gene>
<name>A0ABD3DHK0_9LAMI</name>
<keyword evidence="2" id="KW-1185">Reference proteome</keyword>
<protein>
    <submittedName>
        <fullName evidence="1">Uncharacterized protein</fullName>
    </submittedName>
</protein>
<reference evidence="2" key="1">
    <citation type="journal article" date="2024" name="IScience">
        <title>Strigolactones Initiate the Formation of Haustorium-like Structures in Castilleja.</title>
        <authorList>
            <person name="Buerger M."/>
            <person name="Peterson D."/>
            <person name="Chory J."/>
        </authorList>
    </citation>
    <scope>NUCLEOTIDE SEQUENCE [LARGE SCALE GENOMIC DNA]</scope>
</reference>
<accession>A0ABD3DHK0</accession>
<comment type="caution">
    <text evidence="1">The sequence shown here is derived from an EMBL/GenBank/DDBJ whole genome shotgun (WGS) entry which is preliminary data.</text>
</comment>
<dbReference type="AlphaFoldDB" id="A0ABD3DHK0"/>
<dbReference type="Proteomes" id="UP001632038">
    <property type="component" value="Unassembled WGS sequence"/>
</dbReference>
<dbReference type="EMBL" id="JAVIJP010000016">
    <property type="protein sequence ID" value="KAL3641796.1"/>
    <property type="molecule type" value="Genomic_DNA"/>
</dbReference>
<sequence length="61" mass="6999">MARQPLPRHGNMLRSWVERAHGQAAHENSNEMDEGEAEAKANMQQCWAKQAISVHYMVHKT</sequence>